<dbReference type="Proteomes" id="UP000294847">
    <property type="component" value="Chromosome 2"/>
</dbReference>
<dbReference type="Pfam" id="PF13812">
    <property type="entry name" value="PPR_3"/>
    <property type="match status" value="1"/>
</dbReference>
<evidence type="ECO:0000256" key="1">
    <source>
        <dbReference type="ARBA" id="ARBA00022737"/>
    </source>
</evidence>
<proteinExistence type="predicted"/>
<dbReference type="Gene3D" id="1.25.40.10">
    <property type="entry name" value="Tetratricopeptide repeat domain"/>
    <property type="match status" value="2"/>
</dbReference>
<evidence type="ECO:0000313" key="4">
    <source>
        <dbReference type="EMBL" id="QBZ56323.1"/>
    </source>
</evidence>
<dbReference type="PANTHER" id="PTHR47939">
    <property type="entry name" value="MEMBRANE-ASSOCIATED SALT-INDUCIBLE PROTEIN-LIKE"/>
    <property type="match status" value="1"/>
</dbReference>
<dbReference type="InterPro" id="IPR050667">
    <property type="entry name" value="PPR-containing_protein"/>
</dbReference>
<dbReference type="InterPro" id="IPR002885">
    <property type="entry name" value="PPR_rpt"/>
</dbReference>
<dbReference type="PROSITE" id="PS51375">
    <property type="entry name" value="PPR"/>
    <property type="match status" value="2"/>
</dbReference>
<name>A0A4P7N225_PYROR</name>
<gene>
    <name evidence="4" type="ORF">PoMZ_01229</name>
</gene>
<evidence type="ECO:0000259" key="3">
    <source>
        <dbReference type="Pfam" id="PF23276"/>
    </source>
</evidence>
<dbReference type="NCBIfam" id="TIGR00756">
    <property type="entry name" value="PPR"/>
    <property type="match status" value="2"/>
</dbReference>
<feature type="domain" description="Pentatricopeptide repeat-containing protein-mitochondrial" evidence="3">
    <location>
        <begin position="364"/>
        <end position="495"/>
    </location>
</feature>
<sequence length="645" mass="73396">MLKTGVTVDVLWRGLLARTTLNGLVPARAQSSARSVFPESTGQWRHESLQCLNSRHSHHNWKPAFRQCTRNRPSHRPYSTSAPEPITEAETESGTPRLSARFLYEFVDLPVDLIRNRQTRNLPDAIRNLAEDPTKVRADGTVRIRCEDILAYLRDLRDERPDNSRVPEFWAQVVKPCVAGIEPLVEDPLLRAQIRHEGSCEVVTHVLSEAQEAGYNPTSTTLHLALRALATHPDYILRDRLLEIMKSRYIELTTDGHASVILGLLRDGQYEMAIDKLEQVTREGVEVPTWVHDIFLFVFAELGFHDEVIRIINHHRISRKGTELDWPSANTCYFLLDKCSKGYHYDSTKFIWNLAVPKMFNPPDGVLENVLCTAAKGLDSMLGSQAIRMLATRGNKLSLHHYEPLIACYAGAEDEEKAFSVLCIMHRAGIKPESGSTRPLYHLLKKKEPYELLETVRLLFRLKSQGDVPIAAFNVVLEAMLAKSGLGQAMDFYSRVRLIVKSGPDIETFNTILRMIYTEKPERSLETTEFLMDEMKAIGIMPDRFTYEHVIHNLARAGKPELALEYLQEMSQTFHRSMGRTGWITKINTLWLFKKLREAGLDKEAEDLITESNARGLKIKNVERELDRPGIRSGVVNPGFYADES</sequence>
<protein>
    <recommendedName>
        <fullName evidence="3">Pentatricopeptide repeat-containing protein-mitochondrial domain-containing protein</fullName>
    </recommendedName>
</protein>
<dbReference type="Pfam" id="PF23276">
    <property type="entry name" value="TPR_24"/>
    <property type="match status" value="1"/>
</dbReference>
<evidence type="ECO:0000313" key="5">
    <source>
        <dbReference type="Proteomes" id="UP000294847"/>
    </source>
</evidence>
<dbReference type="EMBL" id="CP034205">
    <property type="protein sequence ID" value="QBZ56323.1"/>
    <property type="molecule type" value="Genomic_DNA"/>
</dbReference>
<reference evidence="4 5" key="1">
    <citation type="journal article" date="2019" name="Mol. Biol. Evol.">
        <title>Blast fungal genomes show frequent chromosomal changes, gene gains and losses, and effector gene turnover.</title>
        <authorList>
            <person name="Gomez Luciano L.B."/>
            <person name="Jason Tsai I."/>
            <person name="Chuma I."/>
            <person name="Tosa Y."/>
            <person name="Chen Y.H."/>
            <person name="Li J.Y."/>
            <person name="Li M.Y."/>
            <person name="Jade Lu M.Y."/>
            <person name="Nakayashiki H."/>
            <person name="Li W.H."/>
        </authorList>
    </citation>
    <scope>NUCLEOTIDE SEQUENCE [LARGE SCALE GENOMIC DNA]</scope>
    <source>
        <strain evidence="4">MZ5-1-6</strain>
    </source>
</reference>
<accession>A0A4P7N225</accession>
<keyword evidence="1" id="KW-0677">Repeat</keyword>
<evidence type="ECO:0000256" key="2">
    <source>
        <dbReference type="SAM" id="MobiDB-lite"/>
    </source>
</evidence>
<dbReference type="InterPro" id="IPR057027">
    <property type="entry name" value="TPR_mt"/>
</dbReference>
<dbReference type="PANTHER" id="PTHR47939:SF1">
    <property type="entry name" value="OS04G0684500 PROTEIN"/>
    <property type="match status" value="1"/>
</dbReference>
<dbReference type="InterPro" id="IPR011990">
    <property type="entry name" value="TPR-like_helical_dom_sf"/>
</dbReference>
<dbReference type="AlphaFoldDB" id="A0A4P7N225"/>
<organism evidence="4 5">
    <name type="scientific">Pyricularia oryzae</name>
    <name type="common">Rice blast fungus</name>
    <name type="synonym">Magnaporthe oryzae</name>
    <dbReference type="NCBI Taxonomy" id="318829"/>
    <lineage>
        <taxon>Eukaryota</taxon>
        <taxon>Fungi</taxon>
        <taxon>Dikarya</taxon>
        <taxon>Ascomycota</taxon>
        <taxon>Pezizomycotina</taxon>
        <taxon>Sordariomycetes</taxon>
        <taxon>Sordariomycetidae</taxon>
        <taxon>Magnaporthales</taxon>
        <taxon>Pyriculariaceae</taxon>
        <taxon>Pyricularia</taxon>
    </lineage>
</organism>
<feature type="region of interest" description="Disordered" evidence="2">
    <location>
        <begin position="68"/>
        <end position="93"/>
    </location>
</feature>